<dbReference type="PANTHER" id="PTHR45348:SF1">
    <property type="entry name" value="TRANS-ENOYL REDUCTASE STHE"/>
    <property type="match status" value="1"/>
</dbReference>
<accession>A0A1V6T6I3</accession>
<dbReference type="InterPro" id="IPR011032">
    <property type="entry name" value="GroES-like_sf"/>
</dbReference>
<dbReference type="EMBL" id="MLKD01000011">
    <property type="protein sequence ID" value="OQE21796.1"/>
    <property type="molecule type" value="Genomic_DNA"/>
</dbReference>
<dbReference type="Gene3D" id="3.40.50.720">
    <property type="entry name" value="NAD(P)-binding Rossmann-like Domain"/>
    <property type="match status" value="1"/>
</dbReference>
<comment type="caution">
    <text evidence="7">The sequence shown here is derived from an EMBL/GenBank/DDBJ whole genome shotgun (WGS) entry which is preliminary data.</text>
</comment>
<evidence type="ECO:0000313" key="7">
    <source>
        <dbReference type="EMBL" id="OQE21796.1"/>
    </source>
</evidence>
<gene>
    <name evidence="7" type="ORF">PENSTE_c011G04962</name>
</gene>
<dbReference type="InterPro" id="IPR020843">
    <property type="entry name" value="ER"/>
</dbReference>
<dbReference type="InterPro" id="IPR036291">
    <property type="entry name" value="NAD(P)-bd_dom_sf"/>
</dbReference>
<dbReference type="SUPFAM" id="SSF50129">
    <property type="entry name" value="GroES-like"/>
    <property type="match status" value="1"/>
</dbReference>
<dbReference type="AlphaFoldDB" id="A0A1V6T6I3"/>
<dbReference type="Proteomes" id="UP000191285">
    <property type="component" value="Unassembled WGS sequence"/>
</dbReference>
<evidence type="ECO:0000256" key="2">
    <source>
        <dbReference type="ARBA" id="ARBA00011245"/>
    </source>
</evidence>
<dbReference type="GO" id="GO:0000166">
    <property type="term" value="F:nucleotide binding"/>
    <property type="evidence" value="ECO:0007669"/>
    <property type="project" value="UniProtKB-KW"/>
</dbReference>
<dbReference type="SUPFAM" id="SSF51735">
    <property type="entry name" value="NAD(P)-binding Rossmann-fold domains"/>
    <property type="match status" value="1"/>
</dbReference>
<proteinExistence type="inferred from homology"/>
<dbReference type="STRING" id="303698.A0A1V6T6I3"/>
<dbReference type="PANTHER" id="PTHR45348">
    <property type="entry name" value="HYPOTHETICAL OXIDOREDUCTASE (EUROFUNG)"/>
    <property type="match status" value="1"/>
</dbReference>
<comment type="subunit">
    <text evidence="2">Monomer.</text>
</comment>
<organism evidence="7 8">
    <name type="scientific">Penicillium steckii</name>
    <dbReference type="NCBI Taxonomy" id="303698"/>
    <lineage>
        <taxon>Eukaryota</taxon>
        <taxon>Fungi</taxon>
        <taxon>Dikarya</taxon>
        <taxon>Ascomycota</taxon>
        <taxon>Pezizomycotina</taxon>
        <taxon>Eurotiomycetes</taxon>
        <taxon>Eurotiomycetidae</taxon>
        <taxon>Eurotiales</taxon>
        <taxon>Aspergillaceae</taxon>
        <taxon>Penicillium</taxon>
    </lineage>
</organism>
<dbReference type="SMART" id="SM00829">
    <property type="entry name" value="PKS_ER"/>
    <property type="match status" value="1"/>
</dbReference>
<protein>
    <recommendedName>
        <fullName evidence="6">Enoyl reductase (ER) domain-containing protein</fullName>
    </recommendedName>
</protein>
<dbReference type="OrthoDB" id="48317at2759"/>
<name>A0A1V6T6I3_9EURO</name>
<dbReference type="Pfam" id="PF08240">
    <property type="entry name" value="ADH_N"/>
    <property type="match status" value="1"/>
</dbReference>
<evidence type="ECO:0000259" key="6">
    <source>
        <dbReference type="SMART" id="SM00829"/>
    </source>
</evidence>
<dbReference type="InterPro" id="IPR047122">
    <property type="entry name" value="Trans-enoyl_RdTase-like"/>
</dbReference>
<comment type="similarity">
    <text evidence="1">Belongs to the zinc-containing alcohol dehydrogenase family.</text>
</comment>
<keyword evidence="5" id="KW-0560">Oxidoreductase</keyword>
<evidence type="ECO:0000313" key="8">
    <source>
        <dbReference type="Proteomes" id="UP000191285"/>
    </source>
</evidence>
<evidence type="ECO:0000256" key="5">
    <source>
        <dbReference type="ARBA" id="ARBA00023002"/>
    </source>
</evidence>
<dbReference type="CDD" id="cd08249">
    <property type="entry name" value="enoyl_reductase_like"/>
    <property type="match status" value="1"/>
</dbReference>
<reference evidence="8" key="1">
    <citation type="journal article" date="2017" name="Nat. Microbiol.">
        <title>Global analysis of biosynthetic gene clusters reveals vast potential of secondary metabolite production in Penicillium species.</title>
        <authorList>
            <person name="Nielsen J.C."/>
            <person name="Grijseels S."/>
            <person name="Prigent S."/>
            <person name="Ji B."/>
            <person name="Dainat J."/>
            <person name="Nielsen K.F."/>
            <person name="Frisvad J.C."/>
            <person name="Workman M."/>
            <person name="Nielsen J."/>
        </authorList>
    </citation>
    <scope>NUCLEOTIDE SEQUENCE [LARGE SCALE GENOMIC DNA]</scope>
    <source>
        <strain evidence="8">IBT 24891</strain>
    </source>
</reference>
<dbReference type="Gene3D" id="3.90.180.10">
    <property type="entry name" value="Medium-chain alcohol dehydrogenases, catalytic domain"/>
    <property type="match status" value="1"/>
</dbReference>
<evidence type="ECO:0000256" key="3">
    <source>
        <dbReference type="ARBA" id="ARBA00022741"/>
    </source>
</evidence>
<dbReference type="Pfam" id="PF00107">
    <property type="entry name" value="ADH_zinc_N"/>
    <property type="match status" value="1"/>
</dbReference>
<dbReference type="GO" id="GO:0016651">
    <property type="term" value="F:oxidoreductase activity, acting on NAD(P)H"/>
    <property type="evidence" value="ECO:0007669"/>
    <property type="project" value="InterPro"/>
</dbReference>
<evidence type="ECO:0000256" key="1">
    <source>
        <dbReference type="ARBA" id="ARBA00008072"/>
    </source>
</evidence>
<evidence type="ECO:0000256" key="4">
    <source>
        <dbReference type="ARBA" id="ARBA00022857"/>
    </source>
</evidence>
<sequence>MDTLPTSQRAVVQSKDVGSFEISTGRPIPVPSPSQILIKVFAVALNHCDWKMPARVPCPGTVDGADYSGTIIALGDSAALTSGFKVGDRVAGAQMASQRRRPWVGAFTEYILEEADSAWLIPDSLSWEEAAAIGCAATSSVGMALWKSLNLPGTPQNPITEAGKYVLVYGGSSASGTFAIQLLKLSGYKVVTTCSPKNFELVESYGAEKAFDYHSPTCGEDIRAYTGNTLEYALDIITEAKTIRHCYAAIGRGGGRYCGFELLPDDLIATMRRSVKAEWVNGLAMTGLEIELPGGYYCKANPELHVWFAELIKQYSFLISEGKLRAHPVQVNQGGLEKVIDGLGQMKRREISGKKMVYPLV</sequence>
<feature type="domain" description="Enoyl reductase (ER)" evidence="6">
    <location>
        <begin position="15"/>
        <end position="357"/>
    </location>
</feature>
<keyword evidence="4" id="KW-0521">NADP</keyword>
<keyword evidence="3" id="KW-0547">Nucleotide-binding</keyword>
<dbReference type="InterPro" id="IPR013149">
    <property type="entry name" value="ADH-like_C"/>
</dbReference>
<dbReference type="InterPro" id="IPR013154">
    <property type="entry name" value="ADH-like_N"/>
</dbReference>
<keyword evidence="8" id="KW-1185">Reference proteome</keyword>